<sequence>MTVRRLMLAVMIILLTVIMISLAQKVLLFRQAQDDVGYSHMAEMAH</sequence>
<protein>
    <submittedName>
        <fullName evidence="1">Uncharacterized protein</fullName>
    </submittedName>
</protein>
<comment type="caution">
    <text evidence="1">The sequence shown here is derived from an EMBL/GenBank/DDBJ whole genome shotgun (WGS) entry which is preliminary data.</text>
</comment>
<dbReference type="EMBL" id="JAWJZY010000001">
    <property type="protein sequence ID" value="MEE8657517.1"/>
    <property type="molecule type" value="Genomic_DNA"/>
</dbReference>
<evidence type="ECO:0000313" key="1">
    <source>
        <dbReference type="EMBL" id="MEE8657517.1"/>
    </source>
</evidence>
<evidence type="ECO:0000313" key="2">
    <source>
        <dbReference type="Proteomes" id="UP001312908"/>
    </source>
</evidence>
<reference evidence="1 2" key="1">
    <citation type="submission" date="2023-10" db="EMBL/GenBank/DDBJ databases">
        <title>Sorlinia euscelidii gen. nov., sp. nov., an acetic acid bacteria isolated from the gut of Euscelidius variegatus emitter.</title>
        <authorList>
            <person name="Michoud G."/>
            <person name="Marasco R."/>
            <person name="Seferji K."/>
            <person name="Gonella E."/>
            <person name="Garuglieri E."/>
            <person name="Alma A."/>
            <person name="Mapelli F."/>
            <person name="Borin S."/>
            <person name="Daffonchio D."/>
            <person name="Crotti E."/>
        </authorList>
    </citation>
    <scope>NUCLEOTIDE SEQUENCE [LARGE SCALE GENOMIC DNA]</scope>
    <source>
        <strain evidence="1 2">EV16P</strain>
    </source>
</reference>
<accession>A0ABU7TYP7</accession>
<dbReference type="Proteomes" id="UP001312908">
    <property type="component" value="Unassembled WGS sequence"/>
</dbReference>
<proteinExistence type="predicted"/>
<name>A0ABU7TYP7_9PROT</name>
<organism evidence="1 2">
    <name type="scientific">Sorlinia euscelidii</name>
    <dbReference type="NCBI Taxonomy" id="3081148"/>
    <lineage>
        <taxon>Bacteria</taxon>
        <taxon>Pseudomonadati</taxon>
        <taxon>Pseudomonadota</taxon>
        <taxon>Alphaproteobacteria</taxon>
        <taxon>Acetobacterales</taxon>
        <taxon>Acetobacteraceae</taxon>
        <taxon>Sorlinia</taxon>
    </lineage>
</organism>
<dbReference type="RefSeq" id="WP_394818556.1">
    <property type="nucleotide sequence ID" value="NZ_JAWJZY010000001.1"/>
</dbReference>
<gene>
    <name evidence="1" type="ORF">DOFOFD_00580</name>
</gene>
<keyword evidence="2" id="KW-1185">Reference proteome</keyword>